<dbReference type="InterPro" id="IPR002583">
    <property type="entry name" value="Ribosomal_bS20"/>
</dbReference>
<gene>
    <name evidence="8" type="primary">rpsT</name>
    <name evidence="9" type="ORF">A2Z06_01550</name>
</gene>
<comment type="caution">
    <text evidence="9">The sequence shown here is derived from an EMBL/GenBank/DDBJ whole genome shotgun (WGS) entry which is preliminary data.</text>
</comment>
<protein>
    <recommendedName>
        <fullName evidence="7 8">Small ribosomal subunit protein bS20</fullName>
    </recommendedName>
</protein>
<keyword evidence="3 8" id="KW-0699">rRNA-binding</keyword>
<dbReference type="PANTHER" id="PTHR33398:SF1">
    <property type="entry name" value="SMALL RIBOSOMAL SUBUNIT PROTEIN BS20C"/>
    <property type="match status" value="1"/>
</dbReference>
<dbReference type="NCBIfam" id="TIGR00029">
    <property type="entry name" value="S20"/>
    <property type="match status" value="1"/>
</dbReference>
<comment type="function">
    <text evidence="1 8">Binds directly to 16S ribosomal RNA.</text>
</comment>
<comment type="similarity">
    <text evidence="2 8">Belongs to the bacterial ribosomal protein bS20 family.</text>
</comment>
<dbReference type="GO" id="GO:0003735">
    <property type="term" value="F:structural constituent of ribosome"/>
    <property type="evidence" value="ECO:0007669"/>
    <property type="project" value="InterPro"/>
</dbReference>
<accession>A0A1F5YD38</accession>
<keyword evidence="4 8" id="KW-0694">RNA-binding</keyword>
<evidence type="ECO:0000256" key="7">
    <source>
        <dbReference type="ARBA" id="ARBA00035136"/>
    </source>
</evidence>
<dbReference type="AlphaFoldDB" id="A0A1F5YD38"/>
<dbReference type="Gene3D" id="1.20.58.110">
    <property type="entry name" value="Ribosomal protein S20"/>
    <property type="match status" value="1"/>
</dbReference>
<evidence type="ECO:0000256" key="1">
    <source>
        <dbReference type="ARBA" id="ARBA00003134"/>
    </source>
</evidence>
<dbReference type="HAMAP" id="MF_00500">
    <property type="entry name" value="Ribosomal_bS20"/>
    <property type="match status" value="1"/>
</dbReference>
<dbReference type="Proteomes" id="UP000179034">
    <property type="component" value="Unassembled WGS sequence"/>
</dbReference>
<evidence type="ECO:0000256" key="3">
    <source>
        <dbReference type="ARBA" id="ARBA00022730"/>
    </source>
</evidence>
<evidence type="ECO:0000313" key="9">
    <source>
        <dbReference type="EMBL" id="OGF98064.1"/>
    </source>
</evidence>
<dbReference type="EMBL" id="MFIW01000015">
    <property type="protein sequence ID" value="OGF98064.1"/>
    <property type="molecule type" value="Genomic_DNA"/>
</dbReference>
<evidence type="ECO:0000256" key="8">
    <source>
        <dbReference type="HAMAP-Rule" id="MF_00500"/>
    </source>
</evidence>
<evidence type="ECO:0000313" key="10">
    <source>
        <dbReference type="Proteomes" id="UP000179034"/>
    </source>
</evidence>
<evidence type="ECO:0000256" key="2">
    <source>
        <dbReference type="ARBA" id="ARBA00007634"/>
    </source>
</evidence>
<proteinExistence type="inferred from homology"/>
<evidence type="ECO:0000256" key="5">
    <source>
        <dbReference type="ARBA" id="ARBA00022980"/>
    </source>
</evidence>
<dbReference type="GO" id="GO:0006412">
    <property type="term" value="P:translation"/>
    <property type="evidence" value="ECO:0007669"/>
    <property type="project" value="UniProtKB-UniRule"/>
</dbReference>
<dbReference type="GO" id="GO:0070181">
    <property type="term" value="F:small ribosomal subunit rRNA binding"/>
    <property type="evidence" value="ECO:0007669"/>
    <property type="project" value="TreeGrafter"/>
</dbReference>
<dbReference type="GO" id="GO:0015935">
    <property type="term" value="C:small ribosomal subunit"/>
    <property type="evidence" value="ECO:0007669"/>
    <property type="project" value="TreeGrafter"/>
</dbReference>
<keyword evidence="6 8" id="KW-0687">Ribonucleoprotein</keyword>
<dbReference type="GO" id="GO:0005829">
    <property type="term" value="C:cytosol"/>
    <property type="evidence" value="ECO:0007669"/>
    <property type="project" value="TreeGrafter"/>
</dbReference>
<dbReference type="Pfam" id="PF01649">
    <property type="entry name" value="Ribosomal_S20p"/>
    <property type="match status" value="1"/>
</dbReference>
<dbReference type="FunFam" id="1.20.58.110:FF:000001">
    <property type="entry name" value="30S ribosomal protein S20"/>
    <property type="match status" value="1"/>
</dbReference>
<name>A0A1F5YD38_9BACT</name>
<evidence type="ECO:0000256" key="4">
    <source>
        <dbReference type="ARBA" id="ARBA00022884"/>
    </source>
</evidence>
<dbReference type="PANTHER" id="PTHR33398">
    <property type="entry name" value="30S RIBOSOMAL PROTEIN S20"/>
    <property type="match status" value="1"/>
</dbReference>
<evidence type="ECO:0000256" key="6">
    <source>
        <dbReference type="ARBA" id="ARBA00023274"/>
    </source>
</evidence>
<dbReference type="InterPro" id="IPR036510">
    <property type="entry name" value="Ribosomal_bS20_sf"/>
</dbReference>
<reference evidence="9 10" key="1">
    <citation type="journal article" date="2016" name="Nat. Commun.">
        <title>Thousands of microbial genomes shed light on interconnected biogeochemical processes in an aquifer system.</title>
        <authorList>
            <person name="Anantharaman K."/>
            <person name="Brown C.T."/>
            <person name="Hug L.A."/>
            <person name="Sharon I."/>
            <person name="Castelle C.J."/>
            <person name="Probst A.J."/>
            <person name="Thomas B.C."/>
            <person name="Singh A."/>
            <person name="Wilkins M.J."/>
            <person name="Karaoz U."/>
            <person name="Brodie E.L."/>
            <person name="Williams K.H."/>
            <person name="Hubbard S.S."/>
            <person name="Banfield J.F."/>
        </authorList>
    </citation>
    <scope>NUCLEOTIDE SEQUENCE [LARGE SCALE GENOMIC DNA]</scope>
</reference>
<dbReference type="SUPFAM" id="SSF46992">
    <property type="entry name" value="Ribosomal protein S20"/>
    <property type="match status" value="1"/>
</dbReference>
<keyword evidence="5 8" id="KW-0689">Ribosomal protein</keyword>
<organism evidence="9 10">
    <name type="scientific">Candidatus Glassbacteria bacterium RBG_16_58_8</name>
    <dbReference type="NCBI Taxonomy" id="1817866"/>
    <lineage>
        <taxon>Bacteria</taxon>
        <taxon>Candidatus Glassiibacteriota</taxon>
    </lineage>
</organism>
<sequence length="85" mass="9278">MPNVKSAKKRVKTSSARRIRNRAFQSTLKTFVKKAFSSKNPEEAGALLGQALSIIDKSTGKGVIHKNTAARLKARLAARVNRLST</sequence>